<dbReference type="Pfam" id="PF18995">
    <property type="entry name" value="PRT6_C"/>
    <property type="match status" value="1"/>
</dbReference>
<dbReference type="Gene3D" id="2.10.110.30">
    <property type="match status" value="1"/>
</dbReference>
<evidence type="ECO:0000256" key="10">
    <source>
        <dbReference type="RuleBase" id="RU366018"/>
    </source>
</evidence>
<accession>A0A9W8JJW7</accession>
<dbReference type="GO" id="GO:0071596">
    <property type="term" value="P:ubiquitin-dependent protein catabolic process via the N-end rule pathway"/>
    <property type="evidence" value="ECO:0007669"/>
    <property type="project" value="UniProtKB-UniRule"/>
</dbReference>
<evidence type="ECO:0000256" key="5">
    <source>
        <dbReference type="ARBA" id="ARBA00022771"/>
    </source>
</evidence>
<dbReference type="EC" id="2.3.2.27" evidence="10"/>
<evidence type="ECO:0000256" key="9">
    <source>
        <dbReference type="PROSITE-ProRule" id="PRU00508"/>
    </source>
</evidence>
<dbReference type="InterPro" id="IPR036390">
    <property type="entry name" value="WH_DNA-bd_sf"/>
</dbReference>
<evidence type="ECO:0000256" key="4">
    <source>
        <dbReference type="ARBA" id="ARBA00022723"/>
    </source>
</evidence>
<gene>
    <name evidence="13" type="ORF">H1R20_g7</name>
</gene>
<feature type="non-terminal residue" evidence="13">
    <location>
        <position position="1"/>
    </location>
</feature>
<dbReference type="InterPro" id="IPR055194">
    <property type="entry name" value="UBR1-like_WH"/>
</dbReference>
<dbReference type="InterPro" id="IPR003126">
    <property type="entry name" value="Znf_UBR"/>
</dbReference>
<dbReference type="Proteomes" id="UP001140091">
    <property type="component" value="Unassembled WGS sequence"/>
</dbReference>
<evidence type="ECO:0000256" key="8">
    <source>
        <dbReference type="ARBA" id="ARBA00046341"/>
    </source>
</evidence>
<sequence>MAHRLSADPRSDPLSDLRFSLEIMPGSRKYVFNASARAEILTKLHASLMGSNQKFFLPKGVNSVPQHQLLSDYQASVGFGGAGKDDARTEGRPCSHIFRKGETCYRCKDCALDDSCVMCGRCFHSSEHTGHTISFFISTQSGGCCDCGDEEAWRHNIHCQYHPYTSPPNPSPVPPGPLSNDLPSISPSIDNLPQSLKDSMHRTIAFAIDFVLDVLDYSPDETSIPTNETDLRLQPTADPMMKDVFCLVLWNDDKHSFDEVKTVIMELSGRGSGPEREKEVEAMVRKLEEEGRVMVDMNVVNTNPPIPSMPHGPHHAKLLEMARSMAQIDMGVTIRRAYDTFCEQAVAVIIEWLLDISRARVGSDPLILREVLAKEMLMPRRRDAFGFGLAGLSNKGSAGTILPLSAATINEVPNPTRLDYMFVYHGKLWKKLRLSLKEVYASIISLSRTHKLTVAGHYASMYHRIVDTYLLLDRETESSIKYFSLQLFTVPSVATHLVKNHRIIIRLLNLLVNFFTNTHLGVGAGVGVGAGTGGGGGGYSSPGGAVSPTSHSHMQAYPSSQHVHSIYHASQAYIPINQQLQHLQAHPTMEVESIPFKSKRFMPIFSDLRYLMQTKPVQRILAEESGVGWVNGQAQITGHLSYILPITQTCQLFMFIQPNRRAATVHVEYETDAWISVFNVTLSLSRVVRVLGQAYANAPSLGAGETEPPPGTVFRRGTKEIVEALEVVVTCLLGVCRTNGGEVPYQKDPPLLLAALHAQVGQAYSPTFYFNPILLTLDKSKFSPINFHRVAFGMGSSHGKGKKRSRVYEVVKFDVADGWVSFHHSLYWLLAELYKSTHLLSDEQFQSEFGGTQFQVYQSLRDVMLRCAGGEKGLLAIIDFPLRVLVMVAQIRVGLWVRNGFAIRGQLMHYRDYMLRELCFDQDLFNLQTALVLLDPDVVLVTMLDRFNLTTYFNGIADEDEDEEVLHDADDDDDGASTSTRTTPYKTSYGEVSQLCGMVEELLFVLITILSENASASRMPIPAAVRREIVHALAMGPCGFTELTKRVAERFGENAAFEKILADVAVFKPPEGSNDVGQYELKEEVLFEEVNPFFFHYTRNRREEVENALRTKLKKKLAKEGKADKEWVYIPKPFGVMEGIYKDIPKVFESEVLLQIMFYTVFNVLVLTEGSQGAESGGTQQTATTPPSGEAILDQALHLIMLALVEREEHFSIMAATRKFEEDRNVVDVICALEYHEQYKGYRARVQWILEKMSPYISDEVAAKRREYESLRPAVDPEEARKKAAKARQEAIMQQMKAQQASFAINFDDLDDEDDEGMSVDETNNDEAEANVSFGTCIVCQEELLATGKVFGALGLVQPSRFIRKHPDSQHHTYLNEVLGMVNSLDRASVKKEPFPPLDADARDAKAANSSSVFEGFPANYTRFGLVSSVCTHMMHLECFQVYSVSIRQRHRAQPTRNHPESIPRKEYICPLCKSLGNVILPVINPSTTKLNATPFPDWIRAAGINILKSKPDPHLESLQIRNGTGEFVFWACQDPGYSSAVRSNNTEGKPELLEAAKMLDTVMVVSKSFSQQTRHLRDRPEPEVGERGAGLYLPEELLGYTIAQIETALRGLEAPKGGVVVDNLTEAQTKMIRGVTSVLTRLAALQFKGRPEEGRDAVRQAIVKRLLPEWSRTSLTSFHSPLLLRDPFTILVEAAAVAPDILRHVLILTYYASLARGVIGLVYILNKTRSYSITQIQRRAHEDIFGDVRMFFMSVVRHSPLFEHTATLAFETFGEARIEKLLYAFTLPFLRRAAILCRAVLPNAFPTPSSAPGTCEYSRLLTMLGIPPLSDLPNQDTLQNALSGWCAHYGHTHNMSQLNCGVMLDYPGIYRLARLPLALDTLFTFPEKFLMCERCNTVSNDPGVCLICGTVVCVQSSCCVDEDYNNRGECNMHTRECSGMVGLFFCIKKSVVLWLNAGNGSFYPSPYLDAHGEPDLQMKRGRRQFLHNARFEEVRKLWLNHGIPTIVARKLESTLDAGGWETM</sequence>
<feature type="compositionally biased region" description="Pro residues" evidence="11">
    <location>
        <begin position="167"/>
        <end position="177"/>
    </location>
</feature>
<feature type="compositionally biased region" description="Acidic residues" evidence="11">
    <location>
        <begin position="965"/>
        <end position="975"/>
    </location>
</feature>
<keyword evidence="4 10" id="KW-0479">Metal-binding</keyword>
<evidence type="ECO:0000256" key="6">
    <source>
        <dbReference type="ARBA" id="ARBA00022786"/>
    </source>
</evidence>
<dbReference type="OrthoDB" id="26387at2759"/>
<feature type="region of interest" description="Disordered" evidence="11">
    <location>
        <begin position="167"/>
        <end position="193"/>
    </location>
</feature>
<evidence type="ECO:0000313" key="13">
    <source>
        <dbReference type="EMBL" id="KAJ2937076.1"/>
    </source>
</evidence>
<reference evidence="13" key="1">
    <citation type="submission" date="2022-06" db="EMBL/GenBank/DDBJ databases">
        <title>Genome Sequence of Candolleomyces eurysporus.</title>
        <authorList>
            <person name="Buettner E."/>
        </authorList>
    </citation>
    <scope>NUCLEOTIDE SEQUENCE</scope>
    <source>
        <strain evidence="13">VTCC 930004</strain>
    </source>
</reference>
<evidence type="ECO:0000256" key="2">
    <source>
        <dbReference type="ARBA" id="ARBA00004906"/>
    </source>
</evidence>
<evidence type="ECO:0000313" key="14">
    <source>
        <dbReference type="Proteomes" id="UP001140091"/>
    </source>
</evidence>
<dbReference type="CDD" id="cd19673">
    <property type="entry name" value="UBR-box_UBR3"/>
    <property type="match status" value="1"/>
</dbReference>
<dbReference type="SMART" id="SM00396">
    <property type="entry name" value="ZnF_UBR1"/>
    <property type="match status" value="1"/>
</dbReference>
<feature type="domain" description="UBR-type" evidence="12">
    <location>
        <begin position="92"/>
        <end position="164"/>
    </location>
</feature>
<feature type="region of interest" description="Disordered" evidence="11">
    <location>
        <begin position="965"/>
        <end position="984"/>
    </location>
</feature>
<dbReference type="PANTHER" id="PTHR21497">
    <property type="entry name" value="UBIQUITIN LIGASE E3 ALPHA-RELATED"/>
    <property type="match status" value="1"/>
</dbReference>
<dbReference type="GO" id="GO:0008270">
    <property type="term" value="F:zinc ion binding"/>
    <property type="evidence" value="ECO:0007669"/>
    <property type="project" value="UniProtKB-UniRule"/>
</dbReference>
<evidence type="ECO:0000256" key="7">
    <source>
        <dbReference type="ARBA" id="ARBA00022833"/>
    </source>
</evidence>
<dbReference type="FunFam" id="2.10.110.30:FF:000002">
    <property type="entry name" value="Putative e3 ubiquitin-protein ligase ubr3"/>
    <property type="match status" value="1"/>
</dbReference>
<dbReference type="InterPro" id="IPR042065">
    <property type="entry name" value="E3_ELL-like"/>
</dbReference>
<protein>
    <recommendedName>
        <fullName evidence="10">E3 ubiquitin-protein ligase</fullName>
        <ecNumber evidence="10">2.3.2.27</ecNumber>
    </recommendedName>
</protein>
<dbReference type="InterPro" id="IPR039164">
    <property type="entry name" value="UBR1-like"/>
</dbReference>
<keyword evidence="6 10" id="KW-0833">Ubl conjugation pathway</keyword>
<feature type="zinc finger region" description="UBR-type" evidence="9">
    <location>
        <begin position="92"/>
        <end position="164"/>
    </location>
</feature>
<keyword evidence="5 10" id="KW-0863">Zinc-finger</keyword>
<evidence type="ECO:0000256" key="1">
    <source>
        <dbReference type="ARBA" id="ARBA00000900"/>
    </source>
</evidence>
<dbReference type="Gene3D" id="1.10.10.2670">
    <property type="entry name" value="E3 ubiquitin-protein ligase"/>
    <property type="match status" value="1"/>
</dbReference>
<dbReference type="PANTHER" id="PTHR21497:SF24">
    <property type="entry name" value="E3 UBIQUITIN-PROTEIN LIGASE UBR1"/>
    <property type="match status" value="1"/>
</dbReference>
<comment type="function">
    <text evidence="10">Ubiquitin ligase protein which is a component of the N-end rule pathway. Recognizes and binds to proteins bearing specific N-terminal residues that are destabilizing according to the N-end rule, leading to their ubiquitination and subsequent degradation.</text>
</comment>
<dbReference type="CDD" id="cd16482">
    <property type="entry name" value="RING-H2_UBR1-like"/>
    <property type="match status" value="1"/>
</dbReference>
<organism evidence="13 14">
    <name type="scientific">Candolleomyces eurysporus</name>
    <dbReference type="NCBI Taxonomy" id="2828524"/>
    <lineage>
        <taxon>Eukaryota</taxon>
        <taxon>Fungi</taxon>
        <taxon>Dikarya</taxon>
        <taxon>Basidiomycota</taxon>
        <taxon>Agaricomycotina</taxon>
        <taxon>Agaricomycetes</taxon>
        <taxon>Agaricomycetidae</taxon>
        <taxon>Agaricales</taxon>
        <taxon>Agaricineae</taxon>
        <taxon>Psathyrellaceae</taxon>
        <taxon>Candolleomyces</taxon>
    </lineage>
</organism>
<dbReference type="SUPFAM" id="SSF46785">
    <property type="entry name" value="Winged helix' DNA-binding domain"/>
    <property type="match status" value="1"/>
</dbReference>
<evidence type="ECO:0000256" key="11">
    <source>
        <dbReference type="SAM" id="MobiDB-lite"/>
    </source>
</evidence>
<evidence type="ECO:0000256" key="3">
    <source>
        <dbReference type="ARBA" id="ARBA00022679"/>
    </source>
</evidence>
<keyword evidence="3 10" id="KW-0808">Transferase</keyword>
<comment type="similarity">
    <text evidence="8 10">Belongs to the E3 ubiquitin-protein ligase UBR1-like family.</text>
</comment>
<name>A0A9W8JJW7_9AGAR</name>
<keyword evidence="7 10" id="KW-0862">Zinc</keyword>
<feature type="compositionally biased region" description="Polar residues" evidence="11">
    <location>
        <begin position="181"/>
        <end position="193"/>
    </location>
</feature>
<dbReference type="PROSITE" id="PS51157">
    <property type="entry name" value="ZF_UBR"/>
    <property type="match status" value="1"/>
</dbReference>
<proteinExistence type="inferred from homology"/>
<dbReference type="GO" id="GO:0016567">
    <property type="term" value="P:protein ubiquitination"/>
    <property type="evidence" value="ECO:0007669"/>
    <property type="project" value="UniProtKB-UniRule"/>
</dbReference>
<dbReference type="GO" id="GO:0005737">
    <property type="term" value="C:cytoplasm"/>
    <property type="evidence" value="ECO:0007669"/>
    <property type="project" value="TreeGrafter"/>
</dbReference>
<dbReference type="Pfam" id="PF02207">
    <property type="entry name" value="zf-UBR"/>
    <property type="match status" value="1"/>
</dbReference>
<comment type="catalytic activity">
    <reaction evidence="1 10">
        <text>S-ubiquitinyl-[E2 ubiquitin-conjugating enzyme]-L-cysteine + [acceptor protein]-L-lysine = [E2 ubiquitin-conjugating enzyme]-L-cysteine + N(6)-ubiquitinyl-[acceptor protein]-L-lysine.</text>
        <dbReference type="EC" id="2.3.2.27"/>
    </reaction>
</comment>
<dbReference type="InterPro" id="IPR044046">
    <property type="entry name" value="E3_ligase_UBR-like_C"/>
</dbReference>
<dbReference type="GO" id="GO:0061630">
    <property type="term" value="F:ubiquitin protein ligase activity"/>
    <property type="evidence" value="ECO:0007669"/>
    <property type="project" value="UniProtKB-UniRule"/>
</dbReference>
<dbReference type="EMBL" id="JANBPK010000001">
    <property type="protein sequence ID" value="KAJ2937076.1"/>
    <property type="molecule type" value="Genomic_DNA"/>
</dbReference>
<dbReference type="GO" id="GO:0000151">
    <property type="term" value="C:ubiquitin ligase complex"/>
    <property type="evidence" value="ECO:0007669"/>
    <property type="project" value="TreeGrafter"/>
</dbReference>
<keyword evidence="14" id="KW-1185">Reference proteome</keyword>
<evidence type="ECO:0000259" key="12">
    <source>
        <dbReference type="PROSITE" id="PS51157"/>
    </source>
</evidence>
<comment type="caution">
    <text evidence="13">The sequence shown here is derived from an EMBL/GenBank/DDBJ whole genome shotgun (WGS) entry which is preliminary data.</text>
</comment>
<dbReference type="Pfam" id="PF22960">
    <property type="entry name" value="WHD_UBR1"/>
    <property type="match status" value="1"/>
</dbReference>
<comment type="pathway">
    <text evidence="2 10">Protein modification; protein ubiquitination.</text>
</comment>